<evidence type="ECO:0000313" key="5">
    <source>
        <dbReference type="Proteomes" id="UP000019132"/>
    </source>
</evidence>
<proteinExistence type="predicted"/>
<reference evidence="4" key="3">
    <citation type="submission" date="2015-02" db="UniProtKB">
        <authorList>
            <consortium name="EnsemblProtists"/>
        </authorList>
    </citation>
    <scope>IDENTIFICATION</scope>
    <source>
        <strain evidence="4">DAOM BR144</strain>
    </source>
</reference>
<reference evidence="5" key="2">
    <citation type="submission" date="2010-04" db="EMBL/GenBank/DDBJ databases">
        <authorList>
            <person name="Buell R."/>
            <person name="Hamilton J."/>
            <person name="Hostetler J."/>
        </authorList>
    </citation>
    <scope>NUCLEOTIDE SEQUENCE [LARGE SCALE GENOMIC DNA]</scope>
    <source>
        <strain evidence="5">DAOM:BR144</strain>
    </source>
</reference>
<keyword evidence="5" id="KW-1185">Reference proteome</keyword>
<dbReference type="PANTHER" id="PTHR24189">
    <property type="entry name" value="MYOTROPHIN"/>
    <property type="match status" value="1"/>
</dbReference>
<evidence type="ECO:0000256" key="1">
    <source>
        <dbReference type="ARBA" id="ARBA00022737"/>
    </source>
</evidence>
<dbReference type="InterPro" id="IPR002110">
    <property type="entry name" value="Ankyrin_rpt"/>
</dbReference>
<dbReference type="Pfam" id="PF00023">
    <property type="entry name" value="Ank"/>
    <property type="match status" value="1"/>
</dbReference>
<feature type="repeat" description="ANK" evidence="3">
    <location>
        <begin position="130"/>
        <end position="162"/>
    </location>
</feature>
<dbReference type="PANTHER" id="PTHR24189:SF50">
    <property type="entry name" value="ANKYRIN REPEAT AND SOCS BOX PROTEIN 2"/>
    <property type="match status" value="1"/>
</dbReference>
<dbReference type="PROSITE" id="PS50088">
    <property type="entry name" value="ANK_REPEAT"/>
    <property type="match status" value="1"/>
</dbReference>
<dbReference type="VEuPathDB" id="FungiDB:PYU1_G009912"/>
<sequence>MAFRNVGSPMDEIKFLERMRAQDPESAANVVANGKLLVEYAQRGHLKALQCALDHMQEVWGRACQNHRVDILRFMLAHGFDATQVAMRDVLHCVIDEIAGDEQHANDAAQPLLRFLMEAGVDVNWQRSTDLFTALHVACQKNLYAIAYLLILYGADVNAIAMVPLHMHPTTYLPSGA</sequence>
<dbReference type="InterPro" id="IPR036770">
    <property type="entry name" value="Ankyrin_rpt-contain_sf"/>
</dbReference>
<dbReference type="InterPro" id="IPR050745">
    <property type="entry name" value="Multifunctional_regulatory"/>
</dbReference>
<dbReference type="Gene3D" id="1.25.40.20">
    <property type="entry name" value="Ankyrin repeat-containing domain"/>
    <property type="match status" value="1"/>
</dbReference>
<dbReference type="PROSITE" id="PS50297">
    <property type="entry name" value="ANK_REP_REGION"/>
    <property type="match status" value="1"/>
</dbReference>
<dbReference type="SUPFAM" id="SSF48403">
    <property type="entry name" value="Ankyrin repeat"/>
    <property type="match status" value="1"/>
</dbReference>
<dbReference type="AlphaFoldDB" id="K3WY81"/>
<dbReference type="HOGENOM" id="CLU_088779_1_0_1"/>
<evidence type="ECO:0000256" key="2">
    <source>
        <dbReference type="ARBA" id="ARBA00023043"/>
    </source>
</evidence>
<reference evidence="5" key="1">
    <citation type="journal article" date="2010" name="Genome Biol.">
        <title>Genome sequence of the necrotrophic plant pathogen Pythium ultimum reveals original pathogenicity mechanisms and effector repertoire.</title>
        <authorList>
            <person name="Levesque C.A."/>
            <person name="Brouwer H."/>
            <person name="Cano L."/>
            <person name="Hamilton J.P."/>
            <person name="Holt C."/>
            <person name="Huitema E."/>
            <person name="Raffaele S."/>
            <person name="Robideau G.P."/>
            <person name="Thines M."/>
            <person name="Win J."/>
            <person name="Zerillo M.M."/>
            <person name="Beakes G.W."/>
            <person name="Boore J.L."/>
            <person name="Busam D."/>
            <person name="Dumas B."/>
            <person name="Ferriera S."/>
            <person name="Fuerstenberg S.I."/>
            <person name="Gachon C.M."/>
            <person name="Gaulin E."/>
            <person name="Govers F."/>
            <person name="Grenville-Briggs L."/>
            <person name="Horner N."/>
            <person name="Hostetler J."/>
            <person name="Jiang R.H."/>
            <person name="Johnson J."/>
            <person name="Krajaejun T."/>
            <person name="Lin H."/>
            <person name="Meijer H.J."/>
            <person name="Moore B."/>
            <person name="Morris P."/>
            <person name="Phuntmart V."/>
            <person name="Puiu D."/>
            <person name="Shetty J."/>
            <person name="Stajich J.E."/>
            <person name="Tripathy S."/>
            <person name="Wawra S."/>
            <person name="van West P."/>
            <person name="Whitty B.R."/>
            <person name="Coutinho P.M."/>
            <person name="Henrissat B."/>
            <person name="Martin F."/>
            <person name="Thomas P.D."/>
            <person name="Tyler B.M."/>
            <person name="De Vries R.P."/>
            <person name="Kamoun S."/>
            <person name="Yandell M."/>
            <person name="Tisserat N."/>
            <person name="Buell C.R."/>
        </authorList>
    </citation>
    <scope>NUCLEOTIDE SEQUENCE</scope>
    <source>
        <strain evidence="5">DAOM:BR144</strain>
    </source>
</reference>
<dbReference type="EnsemblProtists" id="PYU1_T009930">
    <property type="protein sequence ID" value="PYU1_T009930"/>
    <property type="gene ID" value="PYU1_G009912"/>
</dbReference>
<organism evidence="4 5">
    <name type="scientific">Globisporangium ultimum (strain ATCC 200006 / CBS 805.95 / DAOM BR144)</name>
    <name type="common">Pythium ultimum</name>
    <dbReference type="NCBI Taxonomy" id="431595"/>
    <lineage>
        <taxon>Eukaryota</taxon>
        <taxon>Sar</taxon>
        <taxon>Stramenopiles</taxon>
        <taxon>Oomycota</taxon>
        <taxon>Peronosporomycetes</taxon>
        <taxon>Pythiales</taxon>
        <taxon>Pythiaceae</taxon>
        <taxon>Globisporangium</taxon>
    </lineage>
</organism>
<protein>
    <submittedName>
        <fullName evidence="4">Uncharacterized protein</fullName>
    </submittedName>
</protein>
<accession>K3WY81</accession>
<evidence type="ECO:0000256" key="3">
    <source>
        <dbReference type="PROSITE-ProRule" id="PRU00023"/>
    </source>
</evidence>
<dbReference type="EMBL" id="GL376624">
    <property type="status" value="NOT_ANNOTATED_CDS"/>
    <property type="molecule type" value="Genomic_DNA"/>
</dbReference>
<keyword evidence="1" id="KW-0677">Repeat</keyword>
<dbReference type="Proteomes" id="UP000019132">
    <property type="component" value="Unassembled WGS sequence"/>
</dbReference>
<keyword evidence="2 3" id="KW-0040">ANK repeat</keyword>
<name>K3WY81_GLOUD</name>
<dbReference type="eggNOG" id="ENOG502S11V">
    <property type="taxonomic scope" value="Eukaryota"/>
</dbReference>
<evidence type="ECO:0000313" key="4">
    <source>
        <dbReference type="EnsemblProtists" id="PYU1_T009930"/>
    </source>
</evidence>
<dbReference type="InParanoid" id="K3WY81"/>
<dbReference type="SMART" id="SM00248">
    <property type="entry name" value="ANK"/>
    <property type="match status" value="2"/>
</dbReference>